<dbReference type="Proteomes" id="UP001153620">
    <property type="component" value="Chromosome 2"/>
</dbReference>
<sequence length="487" mass="57065">MIIMTDSLEYSLSILKYQLTVTIRWFIIVLSHCEKTSVRELDMQSALLVELLCYNNKSSIMMCVTPNWYRKFRYVISKIQNKYVNLDIKSLRTFKSKIPKSCSMTASAIIRPPFVYYKSSKNLTGIDVRILHELALSLNLDLQIFAFNTSNFTSNEFDVHVGYPLQYSKSISKSYDFHELVYVVAPGKRISSLQKLFQAFDGKIWILICLIILMAFMSTYAMNMQSHVIRKFVFGRNAQLKFMNVLGGLLGTSSHQLTSKRNFLRVLWIAFLFFGVLMRTLHQATLFKLLQNDNCENEVQSLDEAIEKNITVYTDVIYKDFVNQSIRIKYKSQREIHSIITKSFDSDFLEIIFLPSAQMNFFKHSSSQLKRFKIIEHPRIVIPSVFHFSDQFHFADEIDEKIGMFQSAGLIKFWTDLEMHHIHKVNEIVVPKKLTFKHVQILFDILIVGHSLSFMFFILELIYKRFVGQKTVREMTAVRFIRRKSYP</sequence>
<feature type="transmembrane region" description="Helical" evidence="8">
    <location>
        <begin position="204"/>
        <end position="222"/>
    </location>
</feature>
<name>A0A9N9RUI0_9DIPT</name>
<keyword evidence="2" id="KW-1003">Cell membrane</keyword>
<dbReference type="PANTHER" id="PTHR42643:SF30">
    <property type="entry name" value="IONOTROPIC RECEPTOR 40A-RELATED"/>
    <property type="match status" value="1"/>
</dbReference>
<feature type="transmembrane region" description="Helical" evidence="8">
    <location>
        <begin position="263"/>
        <end position="281"/>
    </location>
</feature>
<evidence type="ECO:0000256" key="3">
    <source>
        <dbReference type="ARBA" id="ARBA00022692"/>
    </source>
</evidence>
<organism evidence="9 10">
    <name type="scientific">Chironomus riparius</name>
    <dbReference type="NCBI Taxonomy" id="315576"/>
    <lineage>
        <taxon>Eukaryota</taxon>
        <taxon>Metazoa</taxon>
        <taxon>Ecdysozoa</taxon>
        <taxon>Arthropoda</taxon>
        <taxon>Hexapoda</taxon>
        <taxon>Insecta</taxon>
        <taxon>Pterygota</taxon>
        <taxon>Neoptera</taxon>
        <taxon>Endopterygota</taxon>
        <taxon>Diptera</taxon>
        <taxon>Nematocera</taxon>
        <taxon>Chironomoidea</taxon>
        <taxon>Chironomidae</taxon>
        <taxon>Chironominae</taxon>
        <taxon>Chironomus</taxon>
    </lineage>
</organism>
<dbReference type="Gene3D" id="1.10.287.70">
    <property type="match status" value="1"/>
</dbReference>
<evidence type="ECO:0000256" key="5">
    <source>
        <dbReference type="ARBA" id="ARBA00023136"/>
    </source>
</evidence>
<feature type="transmembrane region" description="Helical" evidence="8">
    <location>
        <begin position="441"/>
        <end position="463"/>
    </location>
</feature>
<evidence type="ECO:0000313" key="9">
    <source>
        <dbReference type="EMBL" id="CAG9803580.1"/>
    </source>
</evidence>
<evidence type="ECO:0000313" key="10">
    <source>
        <dbReference type="Proteomes" id="UP001153620"/>
    </source>
</evidence>
<proteinExistence type="predicted"/>
<dbReference type="InterPro" id="IPR052192">
    <property type="entry name" value="Insect_Ionotropic_Sensory_Rcpt"/>
</dbReference>
<reference evidence="9" key="2">
    <citation type="submission" date="2022-10" db="EMBL/GenBank/DDBJ databases">
        <authorList>
            <consortium name="ENA_rothamsted_submissions"/>
            <consortium name="culmorum"/>
            <person name="King R."/>
        </authorList>
    </citation>
    <scope>NUCLEOTIDE SEQUENCE</scope>
</reference>
<evidence type="ECO:0000256" key="4">
    <source>
        <dbReference type="ARBA" id="ARBA00022989"/>
    </source>
</evidence>
<dbReference type="PANTHER" id="PTHR42643">
    <property type="entry name" value="IONOTROPIC RECEPTOR 20A-RELATED"/>
    <property type="match status" value="1"/>
</dbReference>
<keyword evidence="3 8" id="KW-0812">Transmembrane</keyword>
<evidence type="ECO:0000256" key="6">
    <source>
        <dbReference type="ARBA" id="ARBA00023170"/>
    </source>
</evidence>
<keyword evidence="10" id="KW-1185">Reference proteome</keyword>
<dbReference type="SUPFAM" id="SSF53850">
    <property type="entry name" value="Periplasmic binding protein-like II"/>
    <property type="match status" value="1"/>
</dbReference>
<keyword evidence="5 8" id="KW-0472">Membrane</keyword>
<dbReference type="EMBL" id="OU895878">
    <property type="protein sequence ID" value="CAG9803580.1"/>
    <property type="molecule type" value="Genomic_DNA"/>
</dbReference>
<keyword evidence="6" id="KW-0675">Receptor</keyword>
<evidence type="ECO:0000256" key="1">
    <source>
        <dbReference type="ARBA" id="ARBA00004651"/>
    </source>
</evidence>
<keyword evidence="7" id="KW-0325">Glycoprotein</keyword>
<dbReference type="AlphaFoldDB" id="A0A9N9RUI0"/>
<evidence type="ECO:0000256" key="7">
    <source>
        <dbReference type="ARBA" id="ARBA00023180"/>
    </source>
</evidence>
<reference evidence="9" key="1">
    <citation type="submission" date="2022-01" db="EMBL/GenBank/DDBJ databases">
        <authorList>
            <person name="King R."/>
        </authorList>
    </citation>
    <scope>NUCLEOTIDE SEQUENCE</scope>
</reference>
<comment type="subcellular location">
    <subcellularLocation>
        <location evidence="1">Cell membrane</location>
        <topology evidence="1">Multi-pass membrane protein</topology>
    </subcellularLocation>
</comment>
<accession>A0A9N9RUI0</accession>
<dbReference type="GO" id="GO:0005886">
    <property type="term" value="C:plasma membrane"/>
    <property type="evidence" value="ECO:0007669"/>
    <property type="project" value="UniProtKB-SubCell"/>
</dbReference>
<evidence type="ECO:0008006" key="11">
    <source>
        <dbReference type="Google" id="ProtNLM"/>
    </source>
</evidence>
<dbReference type="OrthoDB" id="8050636at2759"/>
<gene>
    <name evidence="9" type="ORF">CHIRRI_LOCUS6478</name>
</gene>
<keyword evidence="4 8" id="KW-1133">Transmembrane helix</keyword>
<evidence type="ECO:0000256" key="8">
    <source>
        <dbReference type="SAM" id="Phobius"/>
    </source>
</evidence>
<evidence type="ECO:0000256" key="2">
    <source>
        <dbReference type="ARBA" id="ARBA00022475"/>
    </source>
</evidence>
<protein>
    <recommendedName>
        <fullName evidence="11">Ionotropic receptor</fullName>
    </recommendedName>
</protein>